<keyword evidence="3 4" id="KW-0287">Flowering</keyword>
<evidence type="ECO:0000256" key="1">
    <source>
        <dbReference type="ARBA" id="ARBA00008956"/>
    </source>
</evidence>
<evidence type="ECO:0000313" key="6">
    <source>
        <dbReference type="EMBL" id="TKV90138.1"/>
    </source>
</evidence>
<dbReference type="Gramene" id="TKV90138">
    <property type="protein sequence ID" value="TKV90138"/>
    <property type="gene ID" value="SEVIR_9G008900v2"/>
</dbReference>
<feature type="compositionally biased region" description="Basic and acidic residues" evidence="5">
    <location>
        <begin position="112"/>
        <end position="136"/>
    </location>
</feature>
<dbReference type="InterPro" id="IPR012474">
    <property type="entry name" value="Frigida"/>
</dbReference>
<keyword evidence="4" id="KW-0217">Developmental protein</keyword>
<dbReference type="AlphaFoldDB" id="A0A4U6SQ78"/>
<evidence type="ECO:0000256" key="2">
    <source>
        <dbReference type="ARBA" id="ARBA00022782"/>
    </source>
</evidence>
<dbReference type="GO" id="GO:0030154">
    <property type="term" value="P:cell differentiation"/>
    <property type="evidence" value="ECO:0007669"/>
    <property type="project" value="UniProtKB-KW"/>
</dbReference>
<dbReference type="GO" id="GO:0009908">
    <property type="term" value="P:flower development"/>
    <property type="evidence" value="ECO:0007669"/>
    <property type="project" value="UniProtKB-KW"/>
</dbReference>
<name>A0A4U6SQ78_SETVI</name>
<protein>
    <recommendedName>
        <fullName evidence="4">FRIGIDA-like protein</fullName>
    </recommendedName>
</protein>
<keyword evidence="2 4" id="KW-0221">Differentiation</keyword>
<evidence type="ECO:0000256" key="3">
    <source>
        <dbReference type="ARBA" id="ARBA00023089"/>
    </source>
</evidence>
<accession>A0A4U6SQ78</accession>
<dbReference type="Pfam" id="PF07899">
    <property type="entry name" value="Frigida"/>
    <property type="match status" value="1"/>
</dbReference>
<evidence type="ECO:0000313" key="7">
    <source>
        <dbReference type="Proteomes" id="UP000298652"/>
    </source>
</evidence>
<dbReference type="OMA" id="ADFLDQW"/>
<reference evidence="6" key="1">
    <citation type="submission" date="2019-03" db="EMBL/GenBank/DDBJ databases">
        <title>WGS assembly of Setaria viridis.</title>
        <authorList>
            <person name="Huang P."/>
            <person name="Jenkins J."/>
            <person name="Grimwood J."/>
            <person name="Barry K."/>
            <person name="Healey A."/>
            <person name="Mamidi S."/>
            <person name="Sreedasyam A."/>
            <person name="Shu S."/>
            <person name="Feldman M."/>
            <person name="Wu J."/>
            <person name="Yu Y."/>
            <person name="Chen C."/>
            <person name="Johnson J."/>
            <person name="Rokhsar D."/>
            <person name="Baxter I."/>
            <person name="Schmutz J."/>
            <person name="Brutnell T."/>
            <person name="Kellogg E."/>
        </authorList>
    </citation>
    <scope>NUCLEOTIDE SEQUENCE [LARGE SCALE GENOMIC DNA]</scope>
</reference>
<gene>
    <name evidence="6" type="ORF">SEVIR_9G008900v2</name>
</gene>
<dbReference type="Proteomes" id="UP000298652">
    <property type="component" value="Chromosome 9"/>
</dbReference>
<evidence type="ECO:0000256" key="5">
    <source>
        <dbReference type="SAM" id="MobiDB-lite"/>
    </source>
</evidence>
<dbReference type="PANTHER" id="PTHR31791:SF49">
    <property type="entry name" value="INACTIVE PROTEIN FRIGIDA"/>
    <property type="match status" value="1"/>
</dbReference>
<evidence type="ECO:0000256" key="4">
    <source>
        <dbReference type="RuleBase" id="RU364012"/>
    </source>
</evidence>
<dbReference type="EMBL" id="CM016560">
    <property type="protein sequence ID" value="TKV90138.1"/>
    <property type="molecule type" value="Genomic_DNA"/>
</dbReference>
<feature type="region of interest" description="Disordered" evidence="5">
    <location>
        <begin position="56"/>
        <end position="176"/>
    </location>
</feature>
<dbReference type="PANTHER" id="PTHR31791">
    <property type="entry name" value="FRIGIDA-LIKE PROTEIN 3-RELATED"/>
    <property type="match status" value="1"/>
</dbReference>
<keyword evidence="7" id="KW-1185">Reference proteome</keyword>
<proteinExistence type="inferred from homology"/>
<feature type="compositionally biased region" description="Pro residues" evidence="5">
    <location>
        <begin position="141"/>
        <end position="165"/>
    </location>
</feature>
<organism evidence="6 7">
    <name type="scientific">Setaria viridis</name>
    <name type="common">Green bristlegrass</name>
    <name type="synonym">Setaria italica subsp. viridis</name>
    <dbReference type="NCBI Taxonomy" id="4556"/>
    <lineage>
        <taxon>Eukaryota</taxon>
        <taxon>Viridiplantae</taxon>
        <taxon>Streptophyta</taxon>
        <taxon>Embryophyta</taxon>
        <taxon>Tracheophyta</taxon>
        <taxon>Spermatophyta</taxon>
        <taxon>Magnoliopsida</taxon>
        <taxon>Liliopsida</taxon>
        <taxon>Poales</taxon>
        <taxon>Poaceae</taxon>
        <taxon>PACMAD clade</taxon>
        <taxon>Panicoideae</taxon>
        <taxon>Panicodae</taxon>
        <taxon>Paniceae</taxon>
        <taxon>Cenchrinae</taxon>
        <taxon>Setaria</taxon>
    </lineage>
</organism>
<feature type="compositionally biased region" description="Pro residues" evidence="5">
    <location>
        <begin position="84"/>
        <end position="109"/>
    </location>
</feature>
<sequence length="465" mass="51382">MPPSPSAAAAASRAAMLHSVHSLASYSDTLADFLDQWNSVILDVASIAATFAVLFPSPESHPKPLPAAETQHNPAPEPAEREPSPAPLPERVPEPNLPGEPQGPEPNAVPSPERERELSPSPEQEREPSPSPEQERQPSLAPEPEPEPNPKPAPEPEPVPRPAPNPVRARKDGDPSAAELELRCKQMNFRELRRFVTAHVRDREWLRKVGPAALRRAEDPASLVLRAVGRYYISAESGDAEAACMLLLELYVRAGCPRPPGQGHGEAAELRQEAREAALTWRSRLLRVSGRVGDAGARGARGLAFFMAAFGVPVEFPAQELYELLVAADISACTKVLKFSKHFVKKMRDVVVEMINKDMHLQAIRIILAFELQNAFPVESTLTHIMEKLDHDRKDESEGQALARDEEELTLLRSISKCMENHKLCPSEFPNFAERIALLEERVGKPKQAFAGIKRKRTIEEDCVE</sequence>
<comment type="similarity">
    <text evidence="1 4">Belongs to the Frigida family.</text>
</comment>